<dbReference type="AlphaFoldDB" id="R3KCH7"/>
<accession>R3KCH7</accession>
<sequence>MNEKETPYLEGWLAFQVKKENLSWVLIQGIAKGDIVLLSERDSAFGYIKVGSGKVFFHEESWVLKSPLDVYSVFTLEDFYTLLVRLRKEGQSCYQYSSHTLIFTNTIPSGRFLTC</sequence>
<comment type="caution">
    <text evidence="1">The sequence shown here is derived from an EMBL/GenBank/DDBJ whole genome shotgun (WGS) entry which is preliminary data.</text>
</comment>
<reference evidence="1 2" key="1">
    <citation type="submission" date="2013-02" db="EMBL/GenBank/DDBJ databases">
        <title>The Genome Sequence of Enterococcus faecalis ATCC_6055.</title>
        <authorList>
            <consortium name="The Broad Institute Genome Sequencing Platform"/>
            <consortium name="The Broad Institute Genome Sequencing Center for Infectious Disease"/>
            <person name="Earl A.M."/>
            <person name="Gilmore M.S."/>
            <person name="Lebreton F."/>
            <person name="Walker B."/>
            <person name="Young S.K."/>
            <person name="Zeng Q."/>
            <person name="Gargeya S."/>
            <person name="Fitzgerald M."/>
            <person name="Haas B."/>
            <person name="Abouelleil A."/>
            <person name="Alvarado L."/>
            <person name="Arachchi H.M."/>
            <person name="Berlin A.M."/>
            <person name="Chapman S.B."/>
            <person name="Dewar J."/>
            <person name="Goldberg J."/>
            <person name="Griggs A."/>
            <person name="Gujja S."/>
            <person name="Hansen M."/>
            <person name="Howarth C."/>
            <person name="Imamovic A."/>
            <person name="Larimer J."/>
            <person name="McCowan C."/>
            <person name="Murphy C."/>
            <person name="Neiman D."/>
            <person name="Pearson M."/>
            <person name="Priest M."/>
            <person name="Roberts A."/>
            <person name="Saif S."/>
            <person name="Shea T."/>
            <person name="Sisk P."/>
            <person name="Sykes S."/>
            <person name="Wortman J."/>
            <person name="Nusbaum C."/>
            <person name="Birren B."/>
        </authorList>
    </citation>
    <scope>NUCLEOTIDE SEQUENCE [LARGE SCALE GENOMIC DNA]</scope>
    <source>
        <strain evidence="1 2">ATCC 6055</strain>
    </source>
</reference>
<organism evidence="1 2">
    <name type="scientific">Enterococcus faecalis ATCC 6055</name>
    <dbReference type="NCBI Taxonomy" id="1169311"/>
    <lineage>
        <taxon>Bacteria</taxon>
        <taxon>Bacillati</taxon>
        <taxon>Bacillota</taxon>
        <taxon>Bacilli</taxon>
        <taxon>Lactobacillales</taxon>
        <taxon>Enterococcaceae</taxon>
        <taxon>Enterococcus</taxon>
    </lineage>
</organism>
<evidence type="ECO:0000313" key="2">
    <source>
        <dbReference type="Proteomes" id="UP000013638"/>
    </source>
</evidence>
<dbReference type="RefSeq" id="WP_010828924.1">
    <property type="nucleotide sequence ID" value="NZ_KB944862.1"/>
</dbReference>
<dbReference type="EMBL" id="ASDZ01000027">
    <property type="protein sequence ID" value="EOK11350.1"/>
    <property type="molecule type" value="Genomic_DNA"/>
</dbReference>
<dbReference type="PATRIC" id="fig|1169311.3.peg.2067"/>
<dbReference type="Proteomes" id="UP000013638">
    <property type="component" value="Unassembled WGS sequence"/>
</dbReference>
<dbReference type="HOGENOM" id="CLU_2105194_0_0_9"/>
<proteinExistence type="predicted"/>
<evidence type="ECO:0000313" key="1">
    <source>
        <dbReference type="EMBL" id="EOK11350.1"/>
    </source>
</evidence>
<name>R3KCH7_ENTFL</name>
<gene>
    <name evidence="1" type="ORF">WOU_02095</name>
</gene>
<protein>
    <submittedName>
        <fullName evidence="1">Uncharacterized protein</fullName>
    </submittedName>
</protein>